<dbReference type="Gene3D" id="3.40.50.720">
    <property type="entry name" value="NAD(P)-binding Rossmann-like Domain"/>
    <property type="match status" value="1"/>
</dbReference>
<evidence type="ECO:0000313" key="3">
    <source>
        <dbReference type="EMBL" id="UXY15574.1"/>
    </source>
</evidence>
<name>A0ABY6DMK5_9NEIS</name>
<dbReference type="RefSeq" id="WP_263124988.1">
    <property type="nucleotide sequence ID" value="NZ_CP106753.1"/>
</dbReference>
<evidence type="ECO:0000313" key="4">
    <source>
        <dbReference type="Proteomes" id="UP001061302"/>
    </source>
</evidence>
<dbReference type="EMBL" id="CP106753">
    <property type="protein sequence ID" value="UXY15574.1"/>
    <property type="molecule type" value="Genomic_DNA"/>
</dbReference>
<evidence type="ECO:0000259" key="2">
    <source>
        <dbReference type="Pfam" id="PF01370"/>
    </source>
</evidence>
<dbReference type="PANTHER" id="PTHR43574">
    <property type="entry name" value="EPIMERASE-RELATED"/>
    <property type="match status" value="1"/>
</dbReference>
<evidence type="ECO:0000256" key="1">
    <source>
        <dbReference type="ARBA" id="ARBA00023027"/>
    </source>
</evidence>
<protein>
    <submittedName>
        <fullName evidence="3">NAD-dependent epimerase/dehydratase family protein</fullName>
    </submittedName>
</protein>
<dbReference type="PRINTS" id="PR01713">
    <property type="entry name" value="NUCEPIMERASE"/>
</dbReference>
<accession>A0ABY6DMK5</accession>
<dbReference type="Pfam" id="PF01370">
    <property type="entry name" value="Epimerase"/>
    <property type="match status" value="1"/>
</dbReference>
<proteinExistence type="predicted"/>
<dbReference type="InterPro" id="IPR001509">
    <property type="entry name" value="Epimerase_deHydtase"/>
</dbReference>
<gene>
    <name evidence="3" type="ORF">N8I74_00735</name>
</gene>
<keyword evidence="1" id="KW-0520">NAD</keyword>
<dbReference type="InterPro" id="IPR036291">
    <property type="entry name" value="NAD(P)-bd_dom_sf"/>
</dbReference>
<feature type="domain" description="NAD-dependent epimerase/dehydratase" evidence="2">
    <location>
        <begin position="3"/>
        <end position="239"/>
    </location>
</feature>
<keyword evidence="4" id="KW-1185">Reference proteome</keyword>
<sequence>MKILVTGAAGFIGMHLSERLLALGHQVHGIDSLNSYYDPALKQARLARLTPRPGFSFERLDVAEPRTVDLIRDGGYDTVVHLAAQAGVRYSIDAPLAYSAANLAGFTHVLEGCRHGGLAHLIFASSSSVYGGNRRLPFRESDSTEHPVSFYAATKKANEAMAHSYAHLYGLPVTGLRFFTVYGPWGRPDMAYYKFAQKIVAGEAIDVYNHGNMQRDFTYIDDIVAGIVGLLDKPAAADPAFDVMAPRNGTSWAPYRILNIGGSNPAPLSEFIALLEQQLGRVADKRYLPMQAGDVEATYADTSALEALIGPLPRVGLGEGLARFVAWFKDYHGG</sequence>
<organism evidence="3 4">
    <name type="scientific">Chitiniphilus purpureus</name>
    <dbReference type="NCBI Taxonomy" id="2981137"/>
    <lineage>
        <taxon>Bacteria</taxon>
        <taxon>Pseudomonadati</taxon>
        <taxon>Pseudomonadota</taxon>
        <taxon>Betaproteobacteria</taxon>
        <taxon>Neisseriales</taxon>
        <taxon>Chitinibacteraceae</taxon>
        <taxon>Chitiniphilus</taxon>
    </lineage>
</organism>
<reference evidence="3" key="1">
    <citation type="submission" date="2022-10" db="EMBL/GenBank/DDBJ databases">
        <title>Chitiniphilus purpureus sp. nov., a novel chitin-degrading bacterium isolated from crawfish pond sediment.</title>
        <authorList>
            <person name="Li K."/>
        </authorList>
    </citation>
    <scope>NUCLEOTIDE SEQUENCE</scope>
    <source>
        <strain evidence="3">CD1</strain>
    </source>
</reference>
<dbReference type="Proteomes" id="UP001061302">
    <property type="component" value="Chromosome"/>
</dbReference>
<dbReference type="SUPFAM" id="SSF51735">
    <property type="entry name" value="NAD(P)-binding Rossmann-fold domains"/>
    <property type="match status" value="1"/>
</dbReference>